<organism evidence="1 2">
    <name type="scientific">Trema orientale</name>
    <name type="common">Charcoal tree</name>
    <name type="synonym">Celtis orientalis</name>
    <dbReference type="NCBI Taxonomy" id="63057"/>
    <lineage>
        <taxon>Eukaryota</taxon>
        <taxon>Viridiplantae</taxon>
        <taxon>Streptophyta</taxon>
        <taxon>Embryophyta</taxon>
        <taxon>Tracheophyta</taxon>
        <taxon>Spermatophyta</taxon>
        <taxon>Magnoliopsida</taxon>
        <taxon>eudicotyledons</taxon>
        <taxon>Gunneridae</taxon>
        <taxon>Pentapetalae</taxon>
        <taxon>rosids</taxon>
        <taxon>fabids</taxon>
        <taxon>Rosales</taxon>
        <taxon>Cannabaceae</taxon>
        <taxon>Trema</taxon>
    </lineage>
</organism>
<evidence type="ECO:0000313" key="1">
    <source>
        <dbReference type="EMBL" id="PON34831.1"/>
    </source>
</evidence>
<sequence>MSRGGRISREVYKRMGFASWSLFLRVLLVLQ</sequence>
<proteinExistence type="predicted"/>
<accession>A0A2P5AE59</accession>
<evidence type="ECO:0000313" key="2">
    <source>
        <dbReference type="Proteomes" id="UP000237000"/>
    </source>
</evidence>
<dbReference type="AlphaFoldDB" id="A0A2P5AE59"/>
<name>A0A2P5AE59_TREOI</name>
<dbReference type="InParanoid" id="A0A2P5AE59"/>
<protein>
    <submittedName>
        <fullName evidence="1">Uncharacterized protein</fullName>
    </submittedName>
</protein>
<comment type="caution">
    <text evidence="1">The sequence shown here is derived from an EMBL/GenBank/DDBJ whole genome shotgun (WGS) entry which is preliminary data.</text>
</comment>
<gene>
    <name evidence="1" type="ORF">TorRG33x02_352580</name>
</gene>
<keyword evidence="2" id="KW-1185">Reference proteome</keyword>
<dbReference type="Proteomes" id="UP000237000">
    <property type="component" value="Unassembled WGS sequence"/>
</dbReference>
<feature type="non-terminal residue" evidence="1">
    <location>
        <position position="31"/>
    </location>
</feature>
<reference evidence="2" key="1">
    <citation type="submission" date="2016-06" db="EMBL/GenBank/DDBJ databases">
        <title>Parallel loss of symbiosis genes in relatives of nitrogen-fixing non-legume Parasponia.</title>
        <authorList>
            <person name="Van Velzen R."/>
            <person name="Holmer R."/>
            <person name="Bu F."/>
            <person name="Rutten L."/>
            <person name="Van Zeijl A."/>
            <person name="Liu W."/>
            <person name="Santuari L."/>
            <person name="Cao Q."/>
            <person name="Sharma T."/>
            <person name="Shen D."/>
            <person name="Roswanjaya Y."/>
            <person name="Wardhani T."/>
            <person name="Kalhor M.S."/>
            <person name="Jansen J."/>
            <person name="Van den Hoogen J."/>
            <person name="Gungor B."/>
            <person name="Hartog M."/>
            <person name="Hontelez J."/>
            <person name="Verver J."/>
            <person name="Yang W.-C."/>
            <person name="Schijlen E."/>
            <person name="Repin R."/>
            <person name="Schilthuizen M."/>
            <person name="Schranz E."/>
            <person name="Heidstra R."/>
            <person name="Miyata K."/>
            <person name="Fedorova E."/>
            <person name="Kohlen W."/>
            <person name="Bisseling T."/>
            <person name="Smit S."/>
            <person name="Geurts R."/>
        </authorList>
    </citation>
    <scope>NUCLEOTIDE SEQUENCE [LARGE SCALE GENOMIC DNA]</scope>
    <source>
        <strain evidence="2">cv. RG33-2</strain>
    </source>
</reference>
<dbReference type="EMBL" id="JXTC01000913">
    <property type="protein sequence ID" value="PON34831.1"/>
    <property type="molecule type" value="Genomic_DNA"/>
</dbReference>